<comment type="caution">
    <text evidence="17">Lacks conserved residue(s) required for the propagation of feature annotation.</text>
</comment>
<evidence type="ECO:0000256" key="15">
    <source>
        <dbReference type="ARBA" id="ARBA00042526"/>
    </source>
</evidence>
<dbReference type="EMBL" id="ACJA02000001">
    <property type="protein sequence ID" value="EFH96216.1"/>
    <property type="molecule type" value="Genomic_DNA"/>
</dbReference>
<dbReference type="HOGENOM" id="CLU_1057305_0_0_9"/>
<keyword evidence="2" id="KW-0813">Transport</keyword>
<dbReference type="GO" id="GO:0008982">
    <property type="term" value="F:protein-N(PI)-phosphohistidine-sugar phosphotransferase activity"/>
    <property type="evidence" value="ECO:0007669"/>
    <property type="project" value="InterPro"/>
</dbReference>
<keyword evidence="8" id="KW-0418">Kinase</keyword>
<dbReference type="PROSITE" id="PS51098">
    <property type="entry name" value="PTS_EIIB_TYPE_1"/>
    <property type="match status" value="1"/>
</dbReference>
<keyword evidence="7" id="KW-0812">Transmembrane</keyword>
<keyword evidence="6" id="KW-0598">Phosphotransferase system</keyword>
<dbReference type="SUPFAM" id="SSF55604">
    <property type="entry name" value="Glucose permease domain IIB"/>
    <property type="match status" value="1"/>
</dbReference>
<evidence type="ECO:0000256" key="6">
    <source>
        <dbReference type="ARBA" id="ARBA00022683"/>
    </source>
</evidence>
<dbReference type="FunFam" id="2.70.70.10:FF:000001">
    <property type="entry name" value="PTS system glucose-specific IIA component"/>
    <property type="match status" value="1"/>
</dbReference>
<evidence type="ECO:0000256" key="8">
    <source>
        <dbReference type="ARBA" id="ARBA00022777"/>
    </source>
</evidence>
<dbReference type="InterPro" id="IPR036878">
    <property type="entry name" value="Glu_permease_IIB"/>
</dbReference>
<dbReference type="AlphaFoldDB" id="A0A0E1XKA3"/>
<evidence type="ECO:0000256" key="7">
    <source>
        <dbReference type="ARBA" id="ARBA00022692"/>
    </source>
</evidence>
<comment type="subcellular location">
    <subcellularLocation>
        <location evidence="1">Cytoplasm</location>
    </subcellularLocation>
</comment>
<keyword evidence="5" id="KW-0808">Transferase</keyword>
<protein>
    <recommendedName>
        <fullName evidence="13">PTS system glucose-specific EIIA component</fullName>
    </recommendedName>
    <alternativeName>
        <fullName evidence="16">EIIA-Glc</fullName>
    </alternativeName>
    <alternativeName>
        <fullName evidence="15">EIII-Glc</fullName>
    </alternativeName>
    <alternativeName>
        <fullName evidence="14">Glucose-specific phosphotransferase enzyme IIA component</fullName>
    </alternativeName>
</protein>
<feature type="domain" description="PTS EIIB type-1" evidence="19">
    <location>
        <begin position="23"/>
        <end position="105"/>
    </location>
</feature>
<evidence type="ECO:0000256" key="2">
    <source>
        <dbReference type="ARBA" id="ARBA00022448"/>
    </source>
</evidence>
<keyword evidence="4" id="KW-0762">Sugar transport</keyword>
<evidence type="ECO:0000256" key="3">
    <source>
        <dbReference type="ARBA" id="ARBA00022475"/>
    </source>
</evidence>
<evidence type="ECO:0000256" key="16">
    <source>
        <dbReference type="ARBA" id="ARBA00042873"/>
    </source>
</evidence>
<evidence type="ECO:0000259" key="19">
    <source>
        <dbReference type="PROSITE" id="PS51098"/>
    </source>
</evidence>
<reference evidence="20" key="1">
    <citation type="submission" date="2010-05" db="EMBL/GenBank/DDBJ databases">
        <authorList>
            <person name="Muzny D."/>
            <person name="Qin X."/>
            <person name="Buhay C."/>
            <person name="Dugan-Rocha S."/>
            <person name="Ding Y."/>
            <person name="Chen G."/>
            <person name="Hawes A."/>
            <person name="Holder M."/>
            <person name="Jhangiani S."/>
            <person name="Johnson A."/>
            <person name="Khan Z."/>
            <person name="Li Z."/>
            <person name="Liu W."/>
            <person name="Liu X."/>
            <person name="Perez L."/>
            <person name="Shen H."/>
            <person name="Wang Q."/>
            <person name="Watt J."/>
            <person name="Xi L."/>
            <person name="Xin Y."/>
            <person name="Zhou J."/>
            <person name="Deng J."/>
            <person name="Jiang H."/>
            <person name="Liu Y."/>
            <person name="Qu J."/>
            <person name="Song X.-Z."/>
            <person name="Zhang L."/>
            <person name="Villasana D."/>
            <person name="Johnson A."/>
            <person name="Liu J."/>
            <person name="Liyanage D."/>
            <person name="Lorensuhewa L."/>
            <person name="Robinson T."/>
            <person name="Song A."/>
            <person name="Song B.-B."/>
            <person name="Dinh H."/>
            <person name="Thornton R."/>
            <person name="Coyle M."/>
            <person name="Francisco L."/>
            <person name="Jackson L."/>
            <person name="Javaid M."/>
            <person name="Korchina V."/>
            <person name="Kovar C."/>
            <person name="Mata R."/>
            <person name="Mathew T."/>
            <person name="Ngo R."/>
            <person name="Nguyen L."/>
            <person name="Nguyen N."/>
            <person name="Okwuonu G."/>
            <person name="Ongeri F."/>
            <person name="Pham C."/>
            <person name="Simmons D."/>
            <person name="Wilczek-Boney K."/>
            <person name="Hale W."/>
            <person name="Jakkamsetti A."/>
            <person name="Pham P."/>
            <person name="Ruth R."/>
            <person name="San Lucas F."/>
            <person name="Warren J."/>
            <person name="Zhang J."/>
            <person name="Zhao Z."/>
            <person name="Zhou C."/>
            <person name="Zhu D."/>
            <person name="Lee S."/>
            <person name="Bess C."/>
            <person name="Blankenburg K."/>
            <person name="Forbes L."/>
            <person name="Fu Q."/>
            <person name="Gubbala S."/>
            <person name="Hirani K."/>
            <person name="Jayaseelan J.C."/>
            <person name="Lara F."/>
            <person name="Munidasa M."/>
            <person name="Palculict T."/>
            <person name="Patil S."/>
            <person name="Pu L.-L."/>
            <person name="Saada N."/>
            <person name="Tang L."/>
            <person name="Weissenberger G."/>
            <person name="Zhu Y."/>
            <person name="Hemphill L."/>
            <person name="Shang Y."/>
            <person name="Youmans B."/>
            <person name="Ayvaz T."/>
            <person name="Ross M."/>
            <person name="Santibanez J."/>
            <person name="Aqrawi P."/>
            <person name="Gross S."/>
            <person name="Joshi V."/>
            <person name="Fowler G."/>
            <person name="Nazareth L."/>
            <person name="Reid J."/>
            <person name="Worley K."/>
            <person name="Petrosino J."/>
            <person name="Highlander S."/>
            <person name="Gibbs R."/>
        </authorList>
    </citation>
    <scope>NUCLEOTIDE SEQUENCE [LARGE SCALE GENOMIC DNA]</scope>
    <source>
        <strain evidence="20">MN8</strain>
    </source>
</reference>
<evidence type="ECO:0000256" key="9">
    <source>
        <dbReference type="ARBA" id="ARBA00022989"/>
    </source>
</evidence>
<dbReference type="Gene3D" id="2.70.70.10">
    <property type="entry name" value="Glucose Permease (Domain IIA)"/>
    <property type="match status" value="1"/>
</dbReference>
<evidence type="ECO:0000256" key="10">
    <source>
        <dbReference type="ARBA" id="ARBA00023136"/>
    </source>
</evidence>
<dbReference type="InterPro" id="IPR011055">
    <property type="entry name" value="Dup_hybrid_motif"/>
</dbReference>
<feature type="domain" description="PTS EIIA type-1" evidence="18">
    <location>
        <begin position="148"/>
        <end position="253"/>
    </location>
</feature>
<evidence type="ECO:0000256" key="14">
    <source>
        <dbReference type="ARBA" id="ARBA00042296"/>
    </source>
</evidence>
<evidence type="ECO:0000313" key="20">
    <source>
        <dbReference type="EMBL" id="EFH96216.1"/>
    </source>
</evidence>
<dbReference type="InterPro" id="IPR001996">
    <property type="entry name" value="PTS_IIB_1"/>
</dbReference>
<dbReference type="PANTHER" id="PTHR45008:SF1">
    <property type="entry name" value="PTS SYSTEM GLUCOSE-SPECIFIC EIIA COMPONENT"/>
    <property type="match status" value="1"/>
</dbReference>
<dbReference type="Pfam" id="PF00358">
    <property type="entry name" value="PTS_EIIA_1"/>
    <property type="match status" value="1"/>
</dbReference>
<evidence type="ECO:0000256" key="12">
    <source>
        <dbReference type="ARBA" id="ARBA00038632"/>
    </source>
</evidence>
<proteinExistence type="predicted"/>
<evidence type="ECO:0000256" key="4">
    <source>
        <dbReference type="ARBA" id="ARBA00022597"/>
    </source>
</evidence>
<dbReference type="SUPFAM" id="SSF51261">
    <property type="entry name" value="Duplicated hybrid motif"/>
    <property type="match status" value="1"/>
</dbReference>
<dbReference type="GO" id="GO:0009401">
    <property type="term" value="P:phosphoenolpyruvate-dependent sugar phosphotransferase system"/>
    <property type="evidence" value="ECO:0007669"/>
    <property type="project" value="UniProtKB-KW"/>
</dbReference>
<name>A0A0E1XKA3_STAAU</name>
<evidence type="ECO:0000256" key="13">
    <source>
        <dbReference type="ARBA" id="ARBA00039163"/>
    </source>
</evidence>
<dbReference type="PANTHER" id="PTHR45008">
    <property type="entry name" value="PTS SYSTEM GLUCOSE-SPECIFIC EIIA COMPONENT"/>
    <property type="match status" value="1"/>
</dbReference>
<evidence type="ECO:0000256" key="5">
    <source>
        <dbReference type="ARBA" id="ARBA00022679"/>
    </source>
</evidence>
<evidence type="ECO:0000259" key="18">
    <source>
        <dbReference type="PROSITE" id="PS51093"/>
    </source>
</evidence>
<organism evidence="20">
    <name type="scientific">Staphylococcus aureus subsp. aureus MN8</name>
    <dbReference type="NCBI Taxonomy" id="548470"/>
    <lineage>
        <taxon>Bacteria</taxon>
        <taxon>Bacillati</taxon>
        <taxon>Bacillota</taxon>
        <taxon>Bacilli</taxon>
        <taxon>Bacillales</taxon>
        <taxon>Staphylococcaceae</taxon>
        <taxon>Staphylococcus</taxon>
    </lineage>
</organism>
<keyword evidence="3" id="KW-1003">Cell membrane</keyword>
<dbReference type="PROSITE" id="PS00371">
    <property type="entry name" value="PTS_EIIA_TYPE_1_HIS"/>
    <property type="match status" value="1"/>
</dbReference>
<dbReference type="GO" id="GO:0005737">
    <property type="term" value="C:cytoplasm"/>
    <property type="evidence" value="ECO:0007669"/>
    <property type="project" value="UniProtKB-SubCell"/>
</dbReference>
<evidence type="ECO:0000256" key="11">
    <source>
        <dbReference type="ARBA" id="ARBA00037252"/>
    </source>
</evidence>
<sequence length="280" mass="31307">MISHIFPFYYQVEGVILMGNKYKDYAQDILTAVGGVENIVNVSYDTVRMTIHMHHAIPSTANEVTQIDGVASVDENETQLVIVFNEEVKYVYQQLQLLMDDAKHQEDTNHDAVDTQETEQKAQAKVTTPILVKAPIAGRRILLKEVRDSIFREKMVGEGLAIKAHEESKVIAPFNGLVSMIVPTKHAVGIQSEDGVDIVIHIGVNTVDLEGKGFECFVKQNDRVEAGQTLLQFDQQYIQQQGYNADVIVVISNSADLGKVELTMNEIITTEDVIFKIFKN</sequence>
<dbReference type="InterPro" id="IPR050890">
    <property type="entry name" value="PTS_EIIA_component"/>
</dbReference>
<comment type="caution">
    <text evidence="20">The sequence shown here is derived from an EMBL/GenBank/DDBJ whole genome shotgun (WGS) entry which is preliminary data.</text>
</comment>
<dbReference type="NCBIfam" id="TIGR00830">
    <property type="entry name" value="PTBA"/>
    <property type="match status" value="1"/>
</dbReference>
<evidence type="ECO:0000256" key="17">
    <source>
        <dbReference type="PROSITE-ProRule" id="PRU00421"/>
    </source>
</evidence>
<dbReference type="PROSITE" id="PS51093">
    <property type="entry name" value="PTS_EIIA_TYPE_1"/>
    <property type="match status" value="1"/>
</dbReference>
<accession>A0A0E1XKA3</accession>
<dbReference type="InterPro" id="IPR001127">
    <property type="entry name" value="PTS_EIIA_1_perm"/>
</dbReference>
<comment type="subunit">
    <text evidence="12">Heterodimer with glycerol kinase (glpk).</text>
</comment>
<gene>
    <name evidence="20" type="primary">ptbA</name>
    <name evidence="20" type="ORF">HMPREF0769_10218</name>
</gene>
<dbReference type="GO" id="GO:0016301">
    <property type="term" value="F:kinase activity"/>
    <property type="evidence" value="ECO:0007669"/>
    <property type="project" value="UniProtKB-KW"/>
</dbReference>
<keyword evidence="10" id="KW-0472">Membrane</keyword>
<evidence type="ECO:0000256" key="1">
    <source>
        <dbReference type="ARBA" id="ARBA00004496"/>
    </source>
</evidence>
<keyword evidence="9" id="KW-1133">Transmembrane helix</keyword>
<dbReference type="Proteomes" id="UP000003455">
    <property type="component" value="Chromosome"/>
</dbReference>
<dbReference type="Gene3D" id="3.30.1360.60">
    <property type="entry name" value="Glucose permease domain IIB"/>
    <property type="match status" value="1"/>
</dbReference>
<comment type="function">
    <text evidence="11">The phosphoenolpyruvate-dependent sugar phosphotransferase system (sugar PTS), a major carbohydrate active transport system, catalyzes the phosphorylation of incoming sugar substrates concomitantly with their translocation across the cell membrane. The enzyme II complex composed of PtsG and Crr is involved in glucose transport.</text>
</comment>